<comment type="caution">
    <text evidence="1">The sequence shown here is derived from an EMBL/GenBank/DDBJ whole genome shotgun (WGS) entry which is preliminary data.</text>
</comment>
<accession>A0A8S3F8M9</accession>
<protein>
    <submittedName>
        <fullName evidence="1">Uncharacterized protein</fullName>
    </submittedName>
</protein>
<evidence type="ECO:0000313" key="2">
    <source>
        <dbReference type="Proteomes" id="UP000681720"/>
    </source>
</evidence>
<dbReference type="Gene3D" id="3.90.1720.10">
    <property type="entry name" value="endopeptidase domain like (from Nostoc punctiforme)"/>
    <property type="match status" value="1"/>
</dbReference>
<feature type="non-terminal residue" evidence="1">
    <location>
        <position position="1"/>
    </location>
</feature>
<gene>
    <name evidence="1" type="ORF">GIL414_LOCUS63104</name>
</gene>
<dbReference type="AlphaFoldDB" id="A0A8S3F8M9"/>
<organism evidence="1 2">
    <name type="scientific">Rotaria magnacalcarata</name>
    <dbReference type="NCBI Taxonomy" id="392030"/>
    <lineage>
        <taxon>Eukaryota</taxon>
        <taxon>Metazoa</taxon>
        <taxon>Spiralia</taxon>
        <taxon>Gnathifera</taxon>
        <taxon>Rotifera</taxon>
        <taxon>Eurotatoria</taxon>
        <taxon>Bdelloidea</taxon>
        <taxon>Philodinida</taxon>
        <taxon>Philodinidae</taxon>
        <taxon>Rotaria</taxon>
    </lineage>
</organism>
<dbReference type="Proteomes" id="UP000681720">
    <property type="component" value="Unassembled WGS sequence"/>
</dbReference>
<sequence length="119" mass="13500">KDYDESEIVKFNTFDGSHKPSRAVVQKVSLKIFRKNRTLKRVVYCSSYAGFKLAGTAYKFQSLKPEVVIDNAQHILEQVTFGECLIVPTDPASPTISSSHYDLILRNCECLTFWCKTGM</sequence>
<reference evidence="1" key="1">
    <citation type="submission" date="2021-02" db="EMBL/GenBank/DDBJ databases">
        <authorList>
            <person name="Nowell W R."/>
        </authorList>
    </citation>
    <scope>NUCLEOTIDE SEQUENCE</scope>
</reference>
<name>A0A8S3F8M9_9BILA</name>
<dbReference type="EMBL" id="CAJOBJ010259502">
    <property type="protein sequence ID" value="CAF5109506.1"/>
    <property type="molecule type" value="Genomic_DNA"/>
</dbReference>
<proteinExistence type="predicted"/>
<evidence type="ECO:0000313" key="1">
    <source>
        <dbReference type="EMBL" id="CAF5109506.1"/>
    </source>
</evidence>